<evidence type="ECO:0000313" key="2">
    <source>
        <dbReference type="EMBL" id="CAK7208623.1"/>
    </source>
</evidence>
<feature type="region of interest" description="Disordered" evidence="1">
    <location>
        <begin position="919"/>
        <end position="940"/>
    </location>
</feature>
<evidence type="ECO:0000256" key="1">
    <source>
        <dbReference type="SAM" id="MobiDB-lite"/>
    </source>
</evidence>
<gene>
    <name evidence="2" type="ORF">SBRCBS47491_000155</name>
</gene>
<dbReference type="InterPro" id="IPR029058">
    <property type="entry name" value="AB_hydrolase_fold"/>
</dbReference>
<reference evidence="2 3" key="1">
    <citation type="submission" date="2024-01" db="EMBL/GenBank/DDBJ databases">
        <authorList>
            <person name="Allen C."/>
            <person name="Tagirdzhanova G."/>
        </authorList>
    </citation>
    <scope>NUCLEOTIDE SEQUENCE [LARGE SCALE GENOMIC DNA]</scope>
</reference>
<name>A0ABP0AN07_9PEZI</name>
<keyword evidence="3" id="KW-1185">Reference proteome</keyword>
<protein>
    <recommendedName>
        <fullName evidence="4">Phosphatidylcholine-sterol O-acyltransferase-like protein</fullName>
    </recommendedName>
</protein>
<evidence type="ECO:0008006" key="4">
    <source>
        <dbReference type="Google" id="ProtNLM"/>
    </source>
</evidence>
<dbReference type="PANTHER" id="PTHR11440">
    <property type="entry name" value="LECITHIN-CHOLESTEROL ACYLTRANSFERASE-RELATED"/>
    <property type="match status" value="1"/>
</dbReference>
<feature type="region of interest" description="Disordered" evidence="1">
    <location>
        <begin position="287"/>
        <end position="329"/>
    </location>
</feature>
<sequence length="940" mass="99520">MQNLTPAREPEHGTPPTAAMDSTSGLGNTMDPAVPRPRTGDVPAPITTSTATATRAHVRDTSPDAFDDDASIYGEEDDAQSFMQPAISHMATRLSLPRTPAAEKAMAMDNAIKSNAKAGFFDAHRPAVASRLHSSTISTPSQPPPATAPAQAHASRPSAMASVFHSGTRHGRSSSVGSDALKRLSKALPSMPSISSLSFPSPSSFLPNLSTPSFFSSSSHHSSSTAAGASGTTVSTPNSPPSSRRISPQGSPTRVGDQRVAGAQRAFPLSQKPDPSPYTRQQTPLISAASAAAASASSRTASPAGDLSDTTVGRPPLNRPPSVASKRSYALRRSTSDDSLLYHTLSRVPSSGEEQFEHIREQVNSRVKAIMDSFDRPTFKMPQLPSFFPDTKGTTTSAPREAASPLDAALESLTGDIVVLGGYRGSILRSAEPPHRQLWVPVKVGLNIRKVNMEVGLDPEDEENMPQHIYPSGMLKHIGPVDISRRLFKKLRECENARKGLLRVHDYGYDWRLSPHRLSKQLVAFLESLPCNQPGADPNTRGAVVVSHSLGGLITRHAVNQRPELFSGVVFAGTPQRCINILGPLRNGDAVLLNEKVLTAQVNFSLRTTFIFLPEDGFCFVNSTDPSEEYRVNFYDIKEWMRYRWSPCVAPAALPAFQSLVGSGGMGINLNLNGGGTGNGADTGANPRHSSTNFGRALAAAAAATATLTKDRLIAPQMDKEGAISADDANSSSLSPSGSLPAPGAAPNSAADDAALDLAFSTASSPPPTPPADPQQARAVAYLARTLAETKQFRAELAHRPEHTTANVYPPLAVIYGKGTPTVYAARVGSRAAIACADAYDDLVFRTGDGVVLTQEALLPPGYHYVRDGYVSTDRGHVGMLGDLNAVGKALAAIVRGRQKGIGKGLGSAGVRRSATLPERLRQKPPVHPVPVQSEPSVVI</sequence>
<feature type="region of interest" description="Disordered" evidence="1">
    <location>
        <begin position="214"/>
        <end position="258"/>
    </location>
</feature>
<proteinExistence type="predicted"/>
<dbReference type="SUPFAM" id="SSF53474">
    <property type="entry name" value="alpha/beta-Hydrolases"/>
    <property type="match status" value="1"/>
</dbReference>
<feature type="region of interest" description="Disordered" evidence="1">
    <location>
        <begin position="1"/>
        <end position="66"/>
    </location>
</feature>
<comment type="caution">
    <text evidence="2">The sequence shown here is derived from an EMBL/GenBank/DDBJ whole genome shotgun (WGS) entry which is preliminary data.</text>
</comment>
<dbReference type="EMBL" id="CAWUHC010000001">
    <property type="protein sequence ID" value="CAK7208623.1"/>
    <property type="molecule type" value="Genomic_DNA"/>
</dbReference>
<organism evidence="2 3">
    <name type="scientific">Sporothrix bragantina</name>
    <dbReference type="NCBI Taxonomy" id="671064"/>
    <lineage>
        <taxon>Eukaryota</taxon>
        <taxon>Fungi</taxon>
        <taxon>Dikarya</taxon>
        <taxon>Ascomycota</taxon>
        <taxon>Pezizomycotina</taxon>
        <taxon>Sordariomycetes</taxon>
        <taxon>Sordariomycetidae</taxon>
        <taxon>Ophiostomatales</taxon>
        <taxon>Ophiostomataceae</taxon>
        <taxon>Sporothrix</taxon>
    </lineage>
</organism>
<feature type="compositionally biased region" description="Low complexity" evidence="1">
    <location>
        <begin position="214"/>
        <end position="252"/>
    </location>
</feature>
<dbReference type="Proteomes" id="UP001642406">
    <property type="component" value="Unassembled WGS sequence"/>
</dbReference>
<feature type="region of interest" description="Disordered" evidence="1">
    <location>
        <begin position="131"/>
        <end position="177"/>
    </location>
</feature>
<feature type="region of interest" description="Disordered" evidence="1">
    <location>
        <begin position="725"/>
        <end position="749"/>
    </location>
</feature>
<accession>A0ABP0AN07</accession>
<feature type="compositionally biased region" description="Low complexity" evidence="1">
    <location>
        <begin position="287"/>
        <end position="304"/>
    </location>
</feature>
<evidence type="ECO:0000313" key="3">
    <source>
        <dbReference type="Proteomes" id="UP001642406"/>
    </source>
</evidence>
<dbReference type="Gene3D" id="3.40.50.1820">
    <property type="entry name" value="alpha/beta hydrolase"/>
    <property type="match status" value="1"/>
</dbReference>